<feature type="transmembrane region" description="Helical" evidence="2">
    <location>
        <begin position="142"/>
        <end position="166"/>
    </location>
</feature>
<proteinExistence type="predicted"/>
<dbReference type="OrthoDB" id="8887147at2759"/>
<dbReference type="RefSeq" id="XP_024917685.1">
    <property type="nucleotide sequence ID" value="XM_025061917.1"/>
</dbReference>
<dbReference type="GO" id="GO:0032588">
    <property type="term" value="C:trans-Golgi network membrane"/>
    <property type="evidence" value="ECO:0007669"/>
    <property type="project" value="TreeGrafter"/>
</dbReference>
<evidence type="ECO:0000256" key="2">
    <source>
        <dbReference type="SAM" id="Phobius"/>
    </source>
</evidence>
<evidence type="ECO:0000313" key="4">
    <source>
        <dbReference type="Proteomes" id="UP000265120"/>
    </source>
</evidence>
<dbReference type="RefSeq" id="XP_008321118.1">
    <property type="nucleotide sequence ID" value="XM_008322896.2"/>
</dbReference>
<reference evidence="3" key="2">
    <citation type="submission" date="2025-08" db="UniProtKB">
        <authorList>
            <consortium name="Ensembl"/>
        </authorList>
    </citation>
    <scope>IDENTIFICATION</scope>
</reference>
<keyword evidence="2" id="KW-0472">Membrane</keyword>
<feature type="region of interest" description="Disordered" evidence="1">
    <location>
        <begin position="1"/>
        <end position="85"/>
    </location>
</feature>
<dbReference type="PANTHER" id="PTHR31004:SF4">
    <property type="entry name" value="TRANSMEMBRANE PROTEIN 79"/>
    <property type="match status" value="1"/>
</dbReference>
<sequence>MRTENDSNLLWPAHRQTEGGQTGEETEGPSGQIGNGQPSGQTGSGQSGPENSWTESDLMVERARQSWAGLKTHPDEPEENELPEKAAQVFYPAATKQSEGLWEGESEKNPFLDQHGQQYEWMEDTPSTKCGRCCPGRDVLKVCVSLVTSALFFPFLVWGGFVFLPFDAPVLDDAPLRLVYTLRCSVFAATPILLGWLVLGVIRLRSGSLKPLLDDVKGAELHEVTVHRRFVSDSASLFLIYFLHLVVLSMYLGQEQLKLIPLLTIVFALGRLVYWVAAAFGSSIRGFGFGLSFLPSLAMMVANIYFIFTVEGSIFNQPMMPEKTSTPPQGRQRFWG</sequence>
<keyword evidence="2" id="KW-1133">Transmembrane helix</keyword>
<dbReference type="InParanoid" id="A0A3P8X486"/>
<keyword evidence="4" id="KW-1185">Reference proteome</keyword>
<feature type="transmembrane region" description="Helical" evidence="2">
    <location>
        <begin position="259"/>
        <end position="280"/>
    </location>
</feature>
<dbReference type="InterPro" id="IPR001129">
    <property type="entry name" value="Membr-assoc_MAPEG"/>
</dbReference>
<dbReference type="RefSeq" id="XP_016893653.1">
    <property type="nucleotide sequence ID" value="XM_017038164.2"/>
</dbReference>
<keyword evidence="2" id="KW-0812">Transmembrane</keyword>
<dbReference type="GO" id="GO:0045055">
    <property type="term" value="P:regulated exocytosis"/>
    <property type="evidence" value="ECO:0007669"/>
    <property type="project" value="TreeGrafter"/>
</dbReference>
<evidence type="ECO:0000313" key="3">
    <source>
        <dbReference type="Ensembl" id="ENSCSEP00000031890.1"/>
    </source>
</evidence>
<evidence type="ECO:0000256" key="1">
    <source>
        <dbReference type="SAM" id="MobiDB-lite"/>
    </source>
</evidence>
<dbReference type="Ensembl" id="ENSCSET00000032301.1">
    <property type="protein sequence ID" value="ENSCSEP00000031890.1"/>
    <property type="gene ID" value="ENSCSEG00000020454.1"/>
</dbReference>
<dbReference type="Proteomes" id="UP000265120">
    <property type="component" value="Chromosome 13"/>
</dbReference>
<accession>A0A3P8X486</accession>
<organism evidence="3 4">
    <name type="scientific">Cynoglossus semilaevis</name>
    <name type="common">Tongue sole</name>
    <dbReference type="NCBI Taxonomy" id="244447"/>
    <lineage>
        <taxon>Eukaryota</taxon>
        <taxon>Metazoa</taxon>
        <taxon>Chordata</taxon>
        <taxon>Craniata</taxon>
        <taxon>Vertebrata</taxon>
        <taxon>Euteleostomi</taxon>
        <taxon>Actinopterygii</taxon>
        <taxon>Neopterygii</taxon>
        <taxon>Teleostei</taxon>
        <taxon>Neoteleostei</taxon>
        <taxon>Acanthomorphata</taxon>
        <taxon>Carangaria</taxon>
        <taxon>Pleuronectiformes</taxon>
        <taxon>Pleuronectoidei</taxon>
        <taxon>Cynoglossidae</taxon>
        <taxon>Cynoglossinae</taxon>
        <taxon>Cynoglossus</taxon>
    </lineage>
</organism>
<dbReference type="PANTHER" id="PTHR31004">
    <property type="entry name" value="TRANSMEMBRANE PROTEIN 79"/>
    <property type="match status" value="1"/>
</dbReference>
<name>A0A3P8X486_CYNSE</name>
<reference evidence="3 4" key="1">
    <citation type="journal article" date="2014" name="Nat. Genet.">
        <title>Whole-genome sequence of a flatfish provides insights into ZW sex chromosome evolution and adaptation to a benthic lifestyle.</title>
        <authorList>
            <person name="Chen S."/>
            <person name="Zhang G."/>
            <person name="Shao C."/>
            <person name="Huang Q."/>
            <person name="Liu G."/>
            <person name="Zhang P."/>
            <person name="Song W."/>
            <person name="An N."/>
            <person name="Chalopin D."/>
            <person name="Volff J.N."/>
            <person name="Hong Y."/>
            <person name="Li Q."/>
            <person name="Sha Z."/>
            <person name="Zhou H."/>
            <person name="Xie M."/>
            <person name="Yu Q."/>
            <person name="Liu Y."/>
            <person name="Xiang H."/>
            <person name="Wang N."/>
            <person name="Wu K."/>
            <person name="Yang C."/>
            <person name="Zhou Q."/>
            <person name="Liao X."/>
            <person name="Yang L."/>
            <person name="Hu Q."/>
            <person name="Zhang J."/>
            <person name="Meng L."/>
            <person name="Jin L."/>
            <person name="Tian Y."/>
            <person name="Lian J."/>
            <person name="Yang J."/>
            <person name="Miao G."/>
            <person name="Liu S."/>
            <person name="Liang Z."/>
            <person name="Yan F."/>
            <person name="Li Y."/>
            <person name="Sun B."/>
            <person name="Zhang H."/>
            <person name="Zhang J."/>
            <person name="Zhu Y."/>
            <person name="Du M."/>
            <person name="Zhao Y."/>
            <person name="Schartl M."/>
            <person name="Tang Q."/>
            <person name="Wang J."/>
        </authorList>
    </citation>
    <scope>NUCLEOTIDE SEQUENCE</scope>
</reference>
<protein>
    <submittedName>
        <fullName evidence="3">Transmembrane protein 79b</fullName>
    </submittedName>
</protein>
<feature type="transmembrane region" description="Helical" evidence="2">
    <location>
        <begin position="287"/>
        <end position="308"/>
    </location>
</feature>
<dbReference type="GO" id="GO:0005765">
    <property type="term" value="C:lysosomal membrane"/>
    <property type="evidence" value="ECO:0007669"/>
    <property type="project" value="TreeGrafter"/>
</dbReference>
<dbReference type="GeneTree" id="ENSGT00390000002390"/>
<dbReference type="GeneID" id="103388045"/>
<feature type="transmembrane region" description="Helical" evidence="2">
    <location>
        <begin position="178"/>
        <end position="202"/>
    </location>
</feature>
<dbReference type="AlphaFoldDB" id="A0A3P8X486"/>
<dbReference type="KEGG" id="csem:103388045"/>
<feature type="transmembrane region" description="Helical" evidence="2">
    <location>
        <begin position="235"/>
        <end position="253"/>
    </location>
</feature>
<dbReference type="Pfam" id="PF01124">
    <property type="entry name" value="MAPEG"/>
    <property type="match status" value="1"/>
</dbReference>
<reference evidence="3" key="3">
    <citation type="submission" date="2025-09" db="UniProtKB">
        <authorList>
            <consortium name="Ensembl"/>
        </authorList>
    </citation>
    <scope>IDENTIFICATION</scope>
</reference>
<dbReference type="OMA" id="DYNQHGY"/>